<dbReference type="GO" id="GO:0003677">
    <property type="term" value="F:DNA binding"/>
    <property type="evidence" value="ECO:0007669"/>
    <property type="project" value="InterPro"/>
</dbReference>
<dbReference type="PANTHER" id="PTHR47338:SF29">
    <property type="entry name" value="ZN(2)-C6 FUNGAL-TYPE DOMAIN-CONTAINING PROTEIN"/>
    <property type="match status" value="1"/>
</dbReference>
<dbReference type="GO" id="GO:0005634">
    <property type="term" value="C:nucleus"/>
    <property type="evidence" value="ECO:0007669"/>
    <property type="project" value="UniProtKB-SubCell"/>
</dbReference>
<dbReference type="InterPro" id="IPR036864">
    <property type="entry name" value="Zn2-C6_fun-type_DNA-bd_sf"/>
</dbReference>
<evidence type="ECO:0000313" key="9">
    <source>
        <dbReference type="Proteomes" id="UP001221757"/>
    </source>
</evidence>
<accession>A0AAD7G715</accession>
<evidence type="ECO:0000256" key="1">
    <source>
        <dbReference type="ARBA" id="ARBA00004123"/>
    </source>
</evidence>
<dbReference type="Gene3D" id="4.10.240.10">
    <property type="entry name" value="Zn(2)-C6 fungal-type DNA-binding domain"/>
    <property type="match status" value="1"/>
</dbReference>
<dbReference type="GO" id="GO:0008270">
    <property type="term" value="F:zinc ion binding"/>
    <property type="evidence" value="ECO:0007669"/>
    <property type="project" value="InterPro"/>
</dbReference>
<dbReference type="InterPro" id="IPR050815">
    <property type="entry name" value="TF_fung"/>
</dbReference>
<evidence type="ECO:0000259" key="7">
    <source>
        <dbReference type="PROSITE" id="PS50048"/>
    </source>
</evidence>
<dbReference type="Pfam" id="PF00172">
    <property type="entry name" value="Zn_clus"/>
    <property type="match status" value="1"/>
</dbReference>
<sequence>MPDSQTSSASMALQRGKACSNCRRRKIRCDGNRPCCNQCHLSPTTACEYVPPNPNKVRQTPKQMMEHIQGLEARIQELRHLSEGGEIKSPLLLHHPYRSDSGSSGSPTPEPLFGSPTSPPLIQYIQEPPADLITTLIDTFLDRFTHNEFFFLNQTRFSGAALLPMPFGHPDRPSRTLLNVIYLWGSISTPSHLYTEDGFLEAALKALPQDIADLSLNPHLVLQTLQAEVLLSYYYLRSARPVEGRYYSTTAMSLALDAGFHVLSPMSLRPEVYPPFPLVQVLLPPAVDAEDVPERIKAFWSVWLLNNYWVAVQGTPSAVPHGISIETPWPGDSGGGATIAKFLNGQNQDSLVPAALLAKASTLLEHIITFSARTKGAPVFASFATRLRDFQSNLPPFQGSNTLLIAHALTDLPLCDASRFDILGAAGRIVMTLSHLGESAADAVYDVDPILPLVCETICNVFMDELSSLRAGVLDRQRRVQYQEIKMQLINLMNIMSTFEASSPVAQHCLTIVRHAYSFHCGTVGDVTSEDCGDY</sequence>
<reference evidence="8" key="1">
    <citation type="submission" date="2023-03" db="EMBL/GenBank/DDBJ databases">
        <title>Massive genome expansion in bonnet fungi (Mycena s.s.) driven by repeated elements and novel gene families across ecological guilds.</title>
        <authorList>
            <consortium name="Lawrence Berkeley National Laboratory"/>
            <person name="Harder C.B."/>
            <person name="Miyauchi S."/>
            <person name="Viragh M."/>
            <person name="Kuo A."/>
            <person name="Thoen E."/>
            <person name="Andreopoulos B."/>
            <person name="Lu D."/>
            <person name="Skrede I."/>
            <person name="Drula E."/>
            <person name="Henrissat B."/>
            <person name="Morin E."/>
            <person name="Kohler A."/>
            <person name="Barry K."/>
            <person name="LaButti K."/>
            <person name="Morin E."/>
            <person name="Salamov A."/>
            <person name="Lipzen A."/>
            <person name="Mereny Z."/>
            <person name="Hegedus B."/>
            <person name="Baldrian P."/>
            <person name="Stursova M."/>
            <person name="Weitz H."/>
            <person name="Taylor A."/>
            <person name="Grigoriev I.V."/>
            <person name="Nagy L.G."/>
            <person name="Martin F."/>
            <person name="Kauserud H."/>
        </authorList>
    </citation>
    <scope>NUCLEOTIDE SEQUENCE</scope>
    <source>
        <strain evidence="8">CBHHK067</strain>
    </source>
</reference>
<proteinExistence type="predicted"/>
<dbReference type="Proteomes" id="UP001221757">
    <property type="component" value="Unassembled WGS sequence"/>
</dbReference>
<evidence type="ECO:0000256" key="4">
    <source>
        <dbReference type="ARBA" id="ARBA00023163"/>
    </source>
</evidence>
<evidence type="ECO:0000256" key="6">
    <source>
        <dbReference type="SAM" id="MobiDB-lite"/>
    </source>
</evidence>
<dbReference type="InterPro" id="IPR007219">
    <property type="entry name" value="XnlR_reg_dom"/>
</dbReference>
<dbReference type="GO" id="GO:0006351">
    <property type="term" value="P:DNA-templated transcription"/>
    <property type="evidence" value="ECO:0007669"/>
    <property type="project" value="InterPro"/>
</dbReference>
<protein>
    <recommendedName>
        <fullName evidence="7">Zn(2)-C6 fungal-type domain-containing protein</fullName>
    </recommendedName>
</protein>
<evidence type="ECO:0000313" key="8">
    <source>
        <dbReference type="EMBL" id="KAJ7662266.1"/>
    </source>
</evidence>
<dbReference type="SUPFAM" id="SSF57701">
    <property type="entry name" value="Zn2/Cys6 DNA-binding domain"/>
    <property type="match status" value="1"/>
</dbReference>
<dbReference type="CDD" id="cd00067">
    <property type="entry name" value="GAL4"/>
    <property type="match status" value="1"/>
</dbReference>
<dbReference type="SMART" id="SM00066">
    <property type="entry name" value="GAL4"/>
    <property type="match status" value="1"/>
</dbReference>
<feature type="region of interest" description="Disordered" evidence="6">
    <location>
        <begin position="93"/>
        <end position="116"/>
    </location>
</feature>
<dbReference type="Pfam" id="PF04082">
    <property type="entry name" value="Fungal_trans"/>
    <property type="match status" value="1"/>
</dbReference>
<dbReference type="GO" id="GO:0000981">
    <property type="term" value="F:DNA-binding transcription factor activity, RNA polymerase II-specific"/>
    <property type="evidence" value="ECO:0007669"/>
    <property type="project" value="InterPro"/>
</dbReference>
<name>A0AAD7G715_MYCRO</name>
<keyword evidence="2" id="KW-0479">Metal-binding</keyword>
<dbReference type="InterPro" id="IPR001138">
    <property type="entry name" value="Zn2Cys6_DnaBD"/>
</dbReference>
<dbReference type="EMBL" id="JARKIE010000244">
    <property type="protein sequence ID" value="KAJ7662266.1"/>
    <property type="molecule type" value="Genomic_DNA"/>
</dbReference>
<dbReference type="PANTHER" id="PTHR47338">
    <property type="entry name" value="ZN(II)2CYS6 TRANSCRIPTION FACTOR (EUROFUNG)-RELATED"/>
    <property type="match status" value="1"/>
</dbReference>
<dbReference type="PROSITE" id="PS50048">
    <property type="entry name" value="ZN2_CY6_FUNGAL_2"/>
    <property type="match status" value="1"/>
</dbReference>
<comment type="caution">
    <text evidence="8">The sequence shown here is derived from an EMBL/GenBank/DDBJ whole genome shotgun (WGS) entry which is preliminary data.</text>
</comment>
<keyword evidence="3" id="KW-0805">Transcription regulation</keyword>
<feature type="domain" description="Zn(2)-C6 fungal-type" evidence="7">
    <location>
        <begin position="18"/>
        <end position="49"/>
    </location>
</feature>
<evidence type="ECO:0000256" key="2">
    <source>
        <dbReference type="ARBA" id="ARBA00022723"/>
    </source>
</evidence>
<comment type="subcellular location">
    <subcellularLocation>
        <location evidence="1">Nucleus</location>
    </subcellularLocation>
</comment>
<keyword evidence="5" id="KW-0539">Nucleus</keyword>
<evidence type="ECO:0000256" key="3">
    <source>
        <dbReference type="ARBA" id="ARBA00023015"/>
    </source>
</evidence>
<evidence type="ECO:0000256" key="5">
    <source>
        <dbReference type="ARBA" id="ARBA00023242"/>
    </source>
</evidence>
<dbReference type="AlphaFoldDB" id="A0AAD7G715"/>
<keyword evidence="9" id="KW-1185">Reference proteome</keyword>
<organism evidence="8 9">
    <name type="scientific">Mycena rosella</name>
    <name type="common">Pink bonnet</name>
    <name type="synonym">Agaricus rosellus</name>
    <dbReference type="NCBI Taxonomy" id="1033263"/>
    <lineage>
        <taxon>Eukaryota</taxon>
        <taxon>Fungi</taxon>
        <taxon>Dikarya</taxon>
        <taxon>Basidiomycota</taxon>
        <taxon>Agaricomycotina</taxon>
        <taxon>Agaricomycetes</taxon>
        <taxon>Agaricomycetidae</taxon>
        <taxon>Agaricales</taxon>
        <taxon>Marasmiineae</taxon>
        <taxon>Mycenaceae</taxon>
        <taxon>Mycena</taxon>
    </lineage>
</organism>
<keyword evidence="4" id="KW-0804">Transcription</keyword>
<dbReference type="CDD" id="cd12148">
    <property type="entry name" value="fungal_TF_MHR"/>
    <property type="match status" value="1"/>
</dbReference>
<gene>
    <name evidence="8" type="ORF">B0H17DRAFT_1144444</name>
</gene>